<accession>X0VE40</accession>
<gene>
    <name evidence="1" type="ORF">S01H1_40876</name>
</gene>
<comment type="caution">
    <text evidence="1">The sequence shown here is derived from an EMBL/GenBank/DDBJ whole genome shotgun (WGS) entry which is preliminary data.</text>
</comment>
<dbReference type="AlphaFoldDB" id="X0VE40"/>
<dbReference type="EMBL" id="BARS01025898">
    <property type="protein sequence ID" value="GAG09492.1"/>
    <property type="molecule type" value="Genomic_DNA"/>
</dbReference>
<protein>
    <submittedName>
        <fullName evidence="1">Uncharacterized protein</fullName>
    </submittedName>
</protein>
<proteinExistence type="predicted"/>
<evidence type="ECO:0000313" key="1">
    <source>
        <dbReference type="EMBL" id="GAG09492.1"/>
    </source>
</evidence>
<name>X0VE40_9ZZZZ</name>
<reference evidence="1" key="1">
    <citation type="journal article" date="2014" name="Front. Microbiol.">
        <title>High frequency of phylogenetically diverse reductive dehalogenase-homologous genes in deep subseafloor sedimentary metagenomes.</title>
        <authorList>
            <person name="Kawai M."/>
            <person name="Futagami T."/>
            <person name="Toyoda A."/>
            <person name="Takaki Y."/>
            <person name="Nishi S."/>
            <person name="Hori S."/>
            <person name="Arai W."/>
            <person name="Tsubouchi T."/>
            <person name="Morono Y."/>
            <person name="Uchiyama I."/>
            <person name="Ito T."/>
            <person name="Fujiyama A."/>
            <person name="Inagaki F."/>
            <person name="Takami H."/>
        </authorList>
    </citation>
    <scope>NUCLEOTIDE SEQUENCE</scope>
    <source>
        <strain evidence="1">Expedition CK06-06</strain>
    </source>
</reference>
<sequence>MVYNCEKFPHHAAIAGLMRPGAGITAAAKACPEEPLRSCVICQNKEIIKYGGDIVSICGKHDQAWEKWLKKHPERRGYLHPKGRNLPANWVEVFREFVEDTRNANK</sequence>
<organism evidence="1">
    <name type="scientific">marine sediment metagenome</name>
    <dbReference type="NCBI Taxonomy" id="412755"/>
    <lineage>
        <taxon>unclassified sequences</taxon>
        <taxon>metagenomes</taxon>
        <taxon>ecological metagenomes</taxon>
    </lineage>
</organism>